<keyword evidence="2" id="KW-1185">Reference proteome</keyword>
<name>A0AA35RTJ5_GEOBA</name>
<accession>A0AA35RTJ5</accession>
<sequence>MLDTPTIMTLCDYSLWKLTAEAGESIKPVLHQLCVTFVDYILEKEFYPTMNVSCCCAHGNY</sequence>
<comment type="caution">
    <text evidence="1">The sequence shown here is derived from an EMBL/GenBank/DDBJ whole genome shotgun (WGS) entry which is preliminary data.</text>
</comment>
<dbReference type="AlphaFoldDB" id="A0AA35RTJ5"/>
<dbReference type="EMBL" id="CASHTH010001628">
    <property type="protein sequence ID" value="CAI8017450.1"/>
    <property type="molecule type" value="Genomic_DNA"/>
</dbReference>
<reference evidence="1" key="1">
    <citation type="submission" date="2023-03" db="EMBL/GenBank/DDBJ databases">
        <authorList>
            <person name="Steffen K."/>
            <person name="Cardenas P."/>
        </authorList>
    </citation>
    <scope>NUCLEOTIDE SEQUENCE</scope>
</reference>
<proteinExistence type="predicted"/>
<gene>
    <name evidence="1" type="ORF">GBAR_LOCUS10587</name>
</gene>
<protein>
    <submittedName>
        <fullName evidence="1">Uncharacterized protein</fullName>
    </submittedName>
</protein>
<evidence type="ECO:0000313" key="2">
    <source>
        <dbReference type="Proteomes" id="UP001174909"/>
    </source>
</evidence>
<evidence type="ECO:0000313" key="1">
    <source>
        <dbReference type="EMBL" id="CAI8017450.1"/>
    </source>
</evidence>
<dbReference type="Proteomes" id="UP001174909">
    <property type="component" value="Unassembled WGS sequence"/>
</dbReference>
<organism evidence="1 2">
    <name type="scientific">Geodia barretti</name>
    <name type="common">Barrett's horny sponge</name>
    <dbReference type="NCBI Taxonomy" id="519541"/>
    <lineage>
        <taxon>Eukaryota</taxon>
        <taxon>Metazoa</taxon>
        <taxon>Porifera</taxon>
        <taxon>Demospongiae</taxon>
        <taxon>Heteroscleromorpha</taxon>
        <taxon>Tetractinellida</taxon>
        <taxon>Astrophorina</taxon>
        <taxon>Geodiidae</taxon>
        <taxon>Geodia</taxon>
    </lineage>
</organism>